<dbReference type="AlphaFoldDB" id="W7X7D9"/>
<organism evidence="3 4">
    <name type="scientific">Tetrahymena thermophila (strain SB210)</name>
    <dbReference type="NCBI Taxonomy" id="312017"/>
    <lineage>
        <taxon>Eukaryota</taxon>
        <taxon>Sar</taxon>
        <taxon>Alveolata</taxon>
        <taxon>Ciliophora</taxon>
        <taxon>Intramacronucleata</taxon>
        <taxon>Oligohymenophorea</taxon>
        <taxon>Hymenostomatida</taxon>
        <taxon>Tetrahymenina</taxon>
        <taxon>Tetrahymenidae</taxon>
        <taxon>Tetrahymena</taxon>
    </lineage>
</organism>
<feature type="chain" id="PRO_5004903493" evidence="2">
    <location>
        <begin position="28"/>
        <end position="133"/>
    </location>
</feature>
<keyword evidence="4" id="KW-1185">Reference proteome</keyword>
<keyword evidence="1" id="KW-0472">Membrane</keyword>
<name>W7X7D9_TETTS</name>
<dbReference type="Proteomes" id="UP000009168">
    <property type="component" value="Unassembled WGS sequence"/>
</dbReference>
<protein>
    <submittedName>
        <fullName evidence="3">Transmembrane protein, putative</fullName>
    </submittedName>
</protein>
<feature type="signal peptide" evidence="2">
    <location>
        <begin position="1"/>
        <end position="27"/>
    </location>
</feature>
<accession>W7X7D9</accession>
<keyword evidence="2" id="KW-0732">Signal</keyword>
<evidence type="ECO:0000256" key="2">
    <source>
        <dbReference type="SAM" id="SignalP"/>
    </source>
</evidence>
<dbReference type="KEGG" id="tet:TTHERM_000355719"/>
<keyword evidence="1 3" id="KW-0812">Transmembrane</keyword>
<dbReference type="InParanoid" id="W7X7D9"/>
<reference evidence="4" key="1">
    <citation type="journal article" date="2006" name="PLoS Biol.">
        <title>Macronuclear genome sequence of the ciliate Tetrahymena thermophila, a model eukaryote.</title>
        <authorList>
            <person name="Eisen J.A."/>
            <person name="Coyne R.S."/>
            <person name="Wu M."/>
            <person name="Wu D."/>
            <person name="Thiagarajan M."/>
            <person name="Wortman J.R."/>
            <person name="Badger J.H."/>
            <person name="Ren Q."/>
            <person name="Amedeo P."/>
            <person name="Jones K.M."/>
            <person name="Tallon L.J."/>
            <person name="Delcher A.L."/>
            <person name="Salzberg S.L."/>
            <person name="Silva J.C."/>
            <person name="Haas B.J."/>
            <person name="Majoros W.H."/>
            <person name="Farzad M."/>
            <person name="Carlton J.M."/>
            <person name="Smith R.K. Jr."/>
            <person name="Garg J."/>
            <person name="Pearlman R.E."/>
            <person name="Karrer K.M."/>
            <person name="Sun L."/>
            <person name="Manning G."/>
            <person name="Elde N.C."/>
            <person name="Turkewitz A.P."/>
            <person name="Asai D.J."/>
            <person name="Wilkes D.E."/>
            <person name="Wang Y."/>
            <person name="Cai H."/>
            <person name="Collins K."/>
            <person name="Stewart B.A."/>
            <person name="Lee S.R."/>
            <person name="Wilamowska K."/>
            <person name="Weinberg Z."/>
            <person name="Ruzzo W.L."/>
            <person name="Wloga D."/>
            <person name="Gaertig J."/>
            <person name="Frankel J."/>
            <person name="Tsao C.-C."/>
            <person name="Gorovsky M.A."/>
            <person name="Keeling P.J."/>
            <person name="Waller R.F."/>
            <person name="Patron N.J."/>
            <person name="Cherry J.M."/>
            <person name="Stover N.A."/>
            <person name="Krieger C.J."/>
            <person name="del Toro C."/>
            <person name="Ryder H.F."/>
            <person name="Williamson S.C."/>
            <person name="Barbeau R.A."/>
            <person name="Hamilton E.P."/>
            <person name="Orias E."/>
        </authorList>
    </citation>
    <scope>NUCLEOTIDE SEQUENCE [LARGE SCALE GENOMIC DNA]</scope>
    <source>
        <strain evidence="4">SB210</strain>
    </source>
</reference>
<sequence>MKVEIKSISTLLALLILVGTIPGRVNGEDYFVSEIINCITKVSCVQQYKVCAADQTCSTILNAQSQCRVNSNCNQNSKLIWDPNCYLKCVQTNKNVPYNNLVQCSSSQCHAQSQLLNPVIMITVILYFIIYYI</sequence>
<feature type="transmembrane region" description="Helical" evidence="1">
    <location>
        <begin position="115"/>
        <end position="132"/>
    </location>
</feature>
<evidence type="ECO:0000313" key="4">
    <source>
        <dbReference type="Proteomes" id="UP000009168"/>
    </source>
</evidence>
<dbReference type="RefSeq" id="XP_012652276.1">
    <property type="nucleotide sequence ID" value="XM_012796822.1"/>
</dbReference>
<evidence type="ECO:0000256" key="1">
    <source>
        <dbReference type="SAM" id="Phobius"/>
    </source>
</evidence>
<dbReference type="EMBL" id="GG662749">
    <property type="protein sequence ID" value="EWS75285.1"/>
    <property type="molecule type" value="Genomic_DNA"/>
</dbReference>
<proteinExistence type="predicted"/>
<dbReference type="GeneID" id="24438587"/>
<evidence type="ECO:0000313" key="3">
    <source>
        <dbReference type="EMBL" id="EWS75285.1"/>
    </source>
</evidence>
<keyword evidence="1" id="KW-1133">Transmembrane helix</keyword>
<gene>
    <name evidence="3" type="ORF">TTHERM_000355719</name>
</gene>